<reference evidence="9" key="1">
    <citation type="submission" date="2016-09" db="EMBL/GenBank/DDBJ databases">
        <title>The Complete Genome of Burkholderia sprentiae wsm5005.</title>
        <authorList>
            <person name="De Meyer S."/>
            <person name="Wang P."/>
            <person name="Terpolilli J."/>
        </authorList>
    </citation>
    <scope>NUCLEOTIDE SEQUENCE [LARGE SCALE GENOMIC DNA]</scope>
    <source>
        <strain evidence="9">WSM5005</strain>
    </source>
</reference>
<dbReference type="GO" id="GO:0015128">
    <property type="term" value="F:gluconate transmembrane transporter activity"/>
    <property type="evidence" value="ECO:0007669"/>
    <property type="project" value="InterPro"/>
</dbReference>
<evidence type="ECO:0000256" key="3">
    <source>
        <dbReference type="ARBA" id="ARBA00022475"/>
    </source>
</evidence>
<keyword evidence="5 8" id="KW-1133">Transmembrane helix</keyword>
<keyword evidence="4 8" id="KW-0812">Transmembrane</keyword>
<evidence type="ECO:0000256" key="1">
    <source>
        <dbReference type="ARBA" id="ARBA00004651"/>
    </source>
</evidence>
<evidence type="ECO:0000256" key="6">
    <source>
        <dbReference type="ARBA" id="ARBA00023136"/>
    </source>
</evidence>
<dbReference type="STRING" id="754502.BJG93_21495"/>
<organism evidence="9">
    <name type="scientific">Paraburkholderia sprentiae WSM5005</name>
    <dbReference type="NCBI Taxonomy" id="754502"/>
    <lineage>
        <taxon>Bacteria</taxon>
        <taxon>Pseudomonadati</taxon>
        <taxon>Pseudomonadota</taxon>
        <taxon>Betaproteobacteria</taxon>
        <taxon>Burkholderiales</taxon>
        <taxon>Burkholderiaceae</taxon>
        <taxon>Paraburkholderia</taxon>
    </lineage>
</organism>
<evidence type="ECO:0000256" key="8">
    <source>
        <dbReference type="SAM" id="Phobius"/>
    </source>
</evidence>
<feature type="transmembrane region" description="Helical" evidence="8">
    <location>
        <begin position="44"/>
        <end position="70"/>
    </location>
</feature>
<dbReference type="PANTHER" id="PTHR30354">
    <property type="entry name" value="GNT FAMILY GLUCONATE TRANSPORTER"/>
    <property type="match status" value="1"/>
</dbReference>
<comment type="similarity">
    <text evidence="7">Belongs to the GntP permease family.</text>
</comment>
<evidence type="ECO:0000313" key="9">
    <source>
        <dbReference type="EMBL" id="APA87991.1"/>
    </source>
</evidence>
<dbReference type="PANTHER" id="PTHR30354:SF22">
    <property type="entry name" value="HIGH-AFFINITY GLUCONATE TRANSPORTER"/>
    <property type="match status" value="1"/>
</dbReference>
<dbReference type="EMBL" id="CP017562">
    <property type="protein sequence ID" value="APA87991.1"/>
    <property type="molecule type" value="Genomic_DNA"/>
</dbReference>
<dbReference type="AlphaFoldDB" id="A0A1I9YNV8"/>
<dbReference type="GO" id="GO:0005886">
    <property type="term" value="C:plasma membrane"/>
    <property type="evidence" value="ECO:0007669"/>
    <property type="project" value="UniProtKB-SubCell"/>
</dbReference>
<keyword evidence="6 8" id="KW-0472">Membrane</keyword>
<evidence type="ECO:0000256" key="5">
    <source>
        <dbReference type="ARBA" id="ARBA00022989"/>
    </source>
</evidence>
<keyword evidence="2" id="KW-0813">Transport</keyword>
<keyword evidence="3" id="KW-1003">Cell membrane</keyword>
<dbReference type="InterPro" id="IPR003474">
    <property type="entry name" value="Glcn_transporter"/>
</dbReference>
<proteinExistence type="inferred from homology"/>
<name>A0A1I9YNV8_9BURK</name>
<comment type="subcellular location">
    <subcellularLocation>
        <location evidence="1">Cell membrane</location>
        <topology evidence="1">Multi-pass membrane protein</topology>
    </subcellularLocation>
</comment>
<sequence>MLGEVGIIIALGAMLGALIAESGAADRLLSTIPRHSTPRTLPWMIAVVALLIGLPLFFEIGLVMMVPIICEWRWRWVRARCCSAT</sequence>
<evidence type="ECO:0000256" key="4">
    <source>
        <dbReference type="ARBA" id="ARBA00022692"/>
    </source>
</evidence>
<evidence type="ECO:0000256" key="2">
    <source>
        <dbReference type="ARBA" id="ARBA00022448"/>
    </source>
</evidence>
<dbReference type="Pfam" id="PF02447">
    <property type="entry name" value="GntP_permease"/>
    <property type="match status" value="1"/>
</dbReference>
<evidence type="ECO:0000256" key="7">
    <source>
        <dbReference type="ARBA" id="ARBA00049663"/>
    </source>
</evidence>
<protein>
    <submittedName>
        <fullName evidence="9">Uncharacterized protein</fullName>
    </submittedName>
</protein>
<accession>A0A1I9YNV8</accession>
<gene>
    <name evidence="9" type="ORF">BJG93_21495</name>
</gene>